<proteinExistence type="predicted"/>
<reference evidence="1" key="1">
    <citation type="journal article" date="2021" name="Proc. Natl. Acad. Sci. U.S.A.">
        <title>A Catalog of Tens of Thousands of Viruses from Human Metagenomes Reveals Hidden Associations with Chronic Diseases.</title>
        <authorList>
            <person name="Tisza M.J."/>
            <person name="Buck C.B."/>
        </authorList>
    </citation>
    <scope>NUCLEOTIDE SEQUENCE</scope>
    <source>
        <strain evidence="1">Ctesc4</strain>
    </source>
</reference>
<organism evidence="1">
    <name type="scientific">Phage sp. ctesc4</name>
    <dbReference type="NCBI Taxonomy" id="2828008"/>
    <lineage>
        <taxon>Viruses</taxon>
    </lineage>
</organism>
<dbReference type="EMBL" id="BK032802">
    <property type="protein sequence ID" value="DAF61097.1"/>
    <property type="molecule type" value="Genomic_DNA"/>
</dbReference>
<protein>
    <submittedName>
        <fullName evidence="1">Uncharacterized protein</fullName>
    </submittedName>
</protein>
<sequence>MTEFQHIDFQTYTAVQEAITVLTEVDKLPFRVSKMGSGLAAAYAARLRELAETPVSDEDNTPSIDSIRAVCGKITDMLQVLKWMWETLLVVADAYDYTIREAIDALETVNRVALDPNPNNKN</sequence>
<accession>A0A8S5TCU5</accession>
<evidence type="ECO:0000313" key="1">
    <source>
        <dbReference type="EMBL" id="DAF61097.1"/>
    </source>
</evidence>
<name>A0A8S5TCU5_9VIRU</name>